<reference evidence="1 2" key="1">
    <citation type="journal article" date="2022" name="New Phytol.">
        <title>Ecological generalism drives hyperdiversity of secondary metabolite gene clusters in xylarialean endophytes.</title>
        <authorList>
            <person name="Franco M.E.E."/>
            <person name="Wisecaver J.H."/>
            <person name="Arnold A.E."/>
            <person name="Ju Y.M."/>
            <person name="Slot J.C."/>
            <person name="Ahrendt S."/>
            <person name="Moore L.P."/>
            <person name="Eastman K.E."/>
            <person name="Scott K."/>
            <person name="Konkel Z."/>
            <person name="Mondo S.J."/>
            <person name="Kuo A."/>
            <person name="Hayes R.D."/>
            <person name="Haridas S."/>
            <person name="Andreopoulos B."/>
            <person name="Riley R."/>
            <person name="LaButti K."/>
            <person name="Pangilinan J."/>
            <person name="Lipzen A."/>
            <person name="Amirebrahimi M."/>
            <person name="Yan J."/>
            <person name="Adam C."/>
            <person name="Keymanesh K."/>
            <person name="Ng V."/>
            <person name="Louie K."/>
            <person name="Northen T."/>
            <person name="Drula E."/>
            <person name="Henrissat B."/>
            <person name="Hsieh H.M."/>
            <person name="Youens-Clark K."/>
            <person name="Lutzoni F."/>
            <person name="Miadlikowska J."/>
            <person name="Eastwood D.C."/>
            <person name="Hamelin R.C."/>
            <person name="Grigoriev I.V."/>
            <person name="U'Ren J.M."/>
        </authorList>
    </citation>
    <scope>NUCLEOTIDE SEQUENCE [LARGE SCALE GENOMIC DNA]</scope>
    <source>
        <strain evidence="1 2">CBS 119005</strain>
    </source>
</reference>
<gene>
    <name evidence="1" type="ORF">F4820DRAFT_117385</name>
</gene>
<proteinExistence type="predicted"/>
<sequence>MIAGRPSFTLVVAAVVFICVVITFLSSGSVRSQLRTTSSPTRLAYSAQKHGKSDVFNATLGFEKVIVIGLPERSDKRDALTLMSALTGFKLSWIDGVIGKTVSDKALPLGWDRETMQDNNLGSWRGHVNAMRRIVEDGISSALIMEDDMDWDVHVKAQLEQFSAAARTLQKDFHRNQSLESPSPYGQDWDMLWLGSCVTTFDEHLPAHLKVVEEQRDPRKVLIFDDPTVPLPPHILANGSFSWEEYPPRTRIVYVPGDNVCSFAYALSASGAQKALHHMGLEGQYKPFDNHLSDLCRMRVDGMRCVSVVPSLFVHHRPKGKISADSDINKAGQNEEMREVGFTENIVYSTRLNLGNLVRGLEPEKQWAE</sequence>
<keyword evidence="2" id="KW-1185">Reference proteome</keyword>
<dbReference type="EMBL" id="MU393592">
    <property type="protein sequence ID" value="KAI4860272.1"/>
    <property type="molecule type" value="Genomic_DNA"/>
</dbReference>
<evidence type="ECO:0000313" key="1">
    <source>
        <dbReference type="EMBL" id="KAI4860272.1"/>
    </source>
</evidence>
<accession>A0ACB9YLI9</accession>
<comment type="caution">
    <text evidence="1">The sequence shown here is derived from an EMBL/GenBank/DDBJ whole genome shotgun (WGS) entry which is preliminary data.</text>
</comment>
<protein>
    <submittedName>
        <fullName evidence="1">Glycosyltransferase family 25 protein</fullName>
    </submittedName>
</protein>
<organism evidence="1 2">
    <name type="scientific">Hypoxylon rubiginosum</name>
    <dbReference type="NCBI Taxonomy" id="110542"/>
    <lineage>
        <taxon>Eukaryota</taxon>
        <taxon>Fungi</taxon>
        <taxon>Dikarya</taxon>
        <taxon>Ascomycota</taxon>
        <taxon>Pezizomycotina</taxon>
        <taxon>Sordariomycetes</taxon>
        <taxon>Xylariomycetidae</taxon>
        <taxon>Xylariales</taxon>
        <taxon>Hypoxylaceae</taxon>
        <taxon>Hypoxylon</taxon>
    </lineage>
</organism>
<evidence type="ECO:0000313" key="2">
    <source>
        <dbReference type="Proteomes" id="UP001497700"/>
    </source>
</evidence>
<dbReference type="Proteomes" id="UP001497700">
    <property type="component" value="Unassembled WGS sequence"/>
</dbReference>
<name>A0ACB9YLI9_9PEZI</name>